<evidence type="ECO:0000313" key="2">
    <source>
        <dbReference type="Proteomes" id="UP000829999"/>
    </source>
</evidence>
<gene>
    <name evidence="3" type="primary">LOC118268272</name>
</gene>
<organism evidence="2 3">
    <name type="scientific">Spodoptera frugiperda</name>
    <name type="common">Fall armyworm</name>
    <dbReference type="NCBI Taxonomy" id="7108"/>
    <lineage>
        <taxon>Eukaryota</taxon>
        <taxon>Metazoa</taxon>
        <taxon>Ecdysozoa</taxon>
        <taxon>Arthropoda</taxon>
        <taxon>Hexapoda</taxon>
        <taxon>Insecta</taxon>
        <taxon>Pterygota</taxon>
        <taxon>Neoptera</taxon>
        <taxon>Endopterygota</taxon>
        <taxon>Lepidoptera</taxon>
        <taxon>Glossata</taxon>
        <taxon>Ditrysia</taxon>
        <taxon>Noctuoidea</taxon>
        <taxon>Noctuidae</taxon>
        <taxon>Amphipyrinae</taxon>
        <taxon>Spodoptera</taxon>
    </lineage>
</organism>
<feature type="region of interest" description="Disordered" evidence="1">
    <location>
        <begin position="790"/>
        <end position="844"/>
    </location>
</feature>
<dbReference type="GeneID" id="118268272"/>
<dbReference type="Proteomes" id="UP000829999">
    <property type="component" value="Chromosome 25"/>
</dbReference>
<dbReference type="OrthoDB" id="7290760at2759"/>
<evidence type="ECO:0000256" key="1">
    <source>
        <dbReference type="SAM" id="MobiDB-lite"/>
    </source>
</evidence>
<evidence type="ECO:0000313" key="3">
    <source>
        <dbReference type="RefSeq" id="XP_035438593.2"/>
    </source>
</evidence>
<dbReference type="AlphaFoldDB" id="A0A9R0D3B5"/>
<dbReference type="RefSeq" id="XP_035438593.2">
    <property type="nucleotide sequence ID" value="XM_035582700.2"/>
</dbReference>
<protein>
    <submittedName>
        <fullName evidence="3">Uncharacterized protein LOC118268272</fullName>
    </submittedName>
</protein>
<accession>A0A9R0D3B5</accession>
<reference evidence="3" key="1">
    <citation type="submission" date="2025-08" db="UniProtKB">
        <authorList>
            <consortium name="RefSeq"/>
        </authorList>
    </citation>
    <scope>IDENTIFICATION</scope>
    <source>
        <tissue evidence="3">Whole larval tissue</tissue>
    </source>
</reference>
<keyword evidence="2" id="KW-1185">Reference proteome</keyword>
<name>A0A9R0D3B5_SPOFR</name>
<proteinExistence type="predicted"/>
<sequence length="844" mass="94233">MESSTQDSFDPVLIAQSESSLSLSSSSEENIKVISYLDSNYQITGSKHYLYCYVPDRYSSTQTKQPAYTSDDSSDEEIMICNSNRSVSVGSDTSHYTDLRDHSHGTTHGHRYIVYRLSQQNQTESYNMRRERMRNKEPVVVIDNLYGKHDIKSMVNQILARNEFSKVSSLYVVVPTSEEDVSKPVKTPPRSSICVQLSNHHNWNENDEIDEIELPTPKTHSLKISTKGKKFCLEGLQDTLSSFNEEESKSKVKCSNMIKMLNKHIKKEMVEKALITEEKLLIEKREKATKNKLCQITTPVEMVRKFPRRISDDTAVIDQARSHYTNESSNVVSDIITPLLVNQGLKCGTHQRRPVMVNVTQQASIVSMNRECSVAPCQLSTVGRGRRNAIQLDECPIRADCRPAENQDDGDANEPPDIGMCGCCPEKFKQMLKQALAEKANNLKSTGCGGIEFDLPLESVINENNYLNGNENGDCQNPEPECEDTSAGCTCSGKKKRMSCPCELFPLPISKTSNGPKDGTRSLSCQCCNCIESKLKFCAGVKNLGSCTMEVVGPAGGISLIEPNGTYTQAGMIQSQVATSTDEEPPQKECDCEDKKPQSFMSGLSKWYTKNFCECPCQDPEPEPELEPQVVLRRKPDPDICIAPTPGITIVPDPEVDEEAQRRNAEMMEERRRFKDKSDSTHAVSGFRLFKKKAQPPANQEPPQVELTMEEAVRYYASLNPEIIQDFIPPPIIIREKVEFKECKCDEKKKKKKKAKKETVVICECPIDSEPLTAPESDQNPVVVVVPDSMLQTENNIETDEPQSETPEPPGEGPTGGIKLAMPGKGSGSKGLQNLYCFDKDKMD</sequence>